<dbReference type="PANTHER" id="PTHR41694">
    <property type="entry name" value="ENDOGENOUS RETROVIRUS GROUP K MEMBER POL PROTEIN"/>
    <property type="match status" value="1"/>
</dbReference>
<name>A0A8K1G014_9PASS</name>
<protein>
    <recommendedName>
        <fullName evidence="7">RNase H type-1 domain-containing protein</fullName>
    </recommendedName>
</protein>
<dbReference type="Gene3D" id="3.30.420.10">
    <property type="entry name" value="Ribonuclease H-like superfamily/Ribonuclease H"/>
    <property type="match status" value="1"/>
</dbReference>
<dbReference type="Pfam" id="PF06817">
    <property type="entry name" value="RVT_thumb"/>
    <property type="match status" value="1"/>
</dbReference>
<keyword evidence="2" id="KW-0548">Nucleotidyltransferase</keyword>
<keyword evidence="4" id="KW-0255">Endonuclease</keyword>
<accession>A0A8K1G014</accession>
<dbReference type="InterPro" id="IPR036397">
    <property type="entry name" value="RNaseH_sf"/>
</dbReference>
<dbReference type="GO" id="GO:0004523">
    <property type="term" value="F:RNA-DNA hybrid ribonuclease activity"/>
    <property type="evidence" value="ECO:0007669"/>
    <property type="project" value="InterPro"/>
</dbReference>
<evidence type="ECO:0000256" key="4">
    <source>
        <dbReference type="ARBA" id="ARBA00022759"/>
    </source>
</evidence>
<gene>
    <name evidence="8" type="ORF">HGM15179_017875</name>
</gene>
<evidence type="ECO:0000256" key="6">
    <source>
        <dbReference type="ARBA" id="ARBA00022918"/>
    </source>
</evidence>
<dbReference type="InterPro" id="IPR043502">
    <property type="entry name" value="DNA/RNA_pol_sf"/>
</dbReference>
<dbReference type="GO" id="GO:0035613">
    <property type="term" value="F:RNA stem-loop binding"/>
    <property type="evidence" value="ECO:0007669"/>
    <property type="project" value="TreeGrafter"/>
</dbReference>
<comment type="caution">
    <text evidence="8">The sequence shown here is derived from an EMBL/GenBank/DDBJ whole genome shotgun (WGS) entry which is preliminary data.</text>
</comment>
<dbReference type="GO" id="GO:0003964">
    <property type="term" value="F:RNA-directed DNA polymerase activity"/>
    <property type="evidence" value="ECO:0007669"/>
    <property type="project" value="UniProtKB-KW"/>
</dbReference>
<dbReference type="PANTHER" id="PTHR41694:SF3">
    <property type="entry name" value="RNA-DIRECTED DNA POLYMERASE-RELATED"/>
    <property type="match status" value="1"/>
</dbReference>
<dbReference type="AlphaFoldDB" id="A0A8K1G014"/>
<evidence type="ECO:0000256" key="3">
    <source>
        <dbReference type="ARBA" id="ARBA00022722"/>
    </source>
</evidence>
<dbReference type="EMBL" id="SWJQ01001127">
    <property type="protein sequence ID" value="TRZ09233.1"/>
    <property type="molecule type" value="Genomic_DNA"/>
</dbReference>
<evidence type="ECO:0000256" key="5">
    <source>
        <dbReference type="ARBA" id="ARBA00022801"/>
    </source>
</evidence>
<keyword evidence="5" id="KW-0378">Hydrolase</keyword>
<dbReference type="SUPFAM" id="SSF53098">
    <property type="entry name" value="Ribonuclease H-like"/>
    <property type="match status" value="1"/>
</dbReference>
<evidence type="ECO:0000256" key="2">
    <source>
        <dbReference type="ARBA" id="ARBA00022695"/>
    </source>
</evidence>
<keyword evidence="3" id="KW-0540">Nuclease</keyword>
<evidence type="ECO:0000313" key="8">
    <source>
        <dbReference type="EMBL" id="TRZ09233.1"/>
    </source>
</evidence>
<sequence>MTIRDDPKTLRDLHRLCGSINWVHLLLGITTEDIALLFNLLCRREDLYSLCTIMLEVRESITKVQEALSSSQAHQFEPNLFLQLAILGSSLKSVMTWRDPKIQKWESDVQVVEGYPQIAELAAVIRAFEKFQEPINLVINSAYVAGVAMRPEHSFLKEVSNSNLYCLLSKLVYLISHRKQSFHIMHVTPHIDLSGAVTQGNRRANVLAMSTESANVPDICPSKVITCILPPECPSSCEDVPSLQRASQSHCGLVPQLSNLSDSLYGFCSQPLRPEQLPTLAD</sequence>
<dbReference type="OrthoDB" id="6773263at2759"/>
<evidence type="ECO:0000256" key="1">
    <source>
        <dbReference type="ARBA" id="ARBA00022679"/>
    </source>
</evidence>
<dbReference type="InterPro" id="IPR043128">
    <property type="entry name" value="Rev_trsase/Diguanyl_cyclase"/>
</dbReference>
<feature type="domain" description="RNase H type-1" evidence="7">
    <location>
        <begin position="78"/>
        <end position="213"/>
    </location>
</feature>
<dbReference type="InterPro" id="IPR012337">
    <property type="entry name" value="RNaseH-like_sf"/>
</dbReference>
<reference evidence="8" key="1">
    <citation type="submission" date="2019-04" db="EMBL/GenBank/DDBJ databases">
        <title>Genome assembly of Zosterops borbonicus 15179.</title>
        <authorList>
            <person name="Leroy T."/>
            <person name="Anselmetti Y."/>
            <person name="Tilak M.-K."/>
            <person name="Nabholz B."/>
        </authorList>
    </citation>
    <scope>NUCLEOTIDE SEQUENCE</scope>
    <source>
        <strain evidence="8">HGM_15179</strain>
        <tissue evidence="8">Muscle</tissue>
    </source>
</reference>
<evidence type="ECO:0000259" key="7">
    <source>
        <dbReference type="PROSITE" id="PS50879"/>
    </source>
</evidence>
<dbReference type="Proteomes" id="UP000796761">
    <property type="component" value="Unassembled WGS sequence"/>
</dbReference>
<keyword evidence="1" id="KW-0808">Transferase</keyword>
<keyword evidence="6" id="KW-0695">RNA-directed DNA polymerase</keyword>
<evidence type="ECO:0000313" key="9">
    <source>
        <dbReference type="Proteomes" id="UP000796761"/>
    </source>
</evidence>
<dbReference type="SUPFAM" id="SSF56672">
    <property type="entry name" value="DNA/RNA polymerases"/>
    <property type="match status" value="1"/>
</dbReference>
<proteinExistence type="predicted"/>
<dbReference type="Gene3D" id="3.30.70.270">
    <property type="match status" value="1"/>
</dbReference>
<keyword evidence="9" id="KW-1185">Reference proteome</keyword>
<dbReference type="InterPro" id="IPR002156">
    <property type="entry name" value="RNaseH_domain"/>
</dbReference>
<organism evidence="8 9">
    <name type="scientific">Zosterops borbonicus</name>
    <dbReference type="NCBI Taxonomy" id="364589"/>
    <lineage>
        <taxon>Eukaryota</taxon>
        <taxon>Metazoa</taxon>
        <taxon>Chordata</taxon>
        <taxon>Craniata</taxon>
        <taxon>Vertebrata</taxon>
        <taxon>Euteleostomi</taxon>
        <taxon>Archelosauria</taxon>
        <taxon>Archosauria</taxon>
        <taxon>Dinosauria</taxon>
        <taxon>Saurischia</taxon>
        <taxon>Theropoda</taxon>
        <taxon>Coelurosauria</taxon>
        <taxon>Aves</taxon>
        <taxon>Neognathae</taxon>
        <taxon>Neoaves</taxon>
        <taxon>Telluraves</taxon>
        <taxon>Australaves</taxon>
        <taxon>Passeriformes</taxon>
        <taxon>Sylvioidea</taxon>
        <taxon>Zosteropidae</taxon>
        <taxon>Zosterops</taxon>
    </lineage>
</organism>
<dbReference type="InterPro" id="IPR010661">
    <property type="entry name" value="RVT_thumb"/>
</dbReference>
<dbReference type="PROSITE" id="PS50879">
    <property type="entry name" value="RNASE_H_1"/>
    <property type="match status" value="1"/>
</dbReference>